<dbReference type="Pfam" id="PF00326">
    <property type="entry name" value="Peptidase_S9"/>
    <property type="match status" value="1"/>
</dbReference>
<keyword evidence="4" id="KW-1185">Reference proteome</keyword>
<dbReference type="STRING" id="1293036.GCA_001315825_01160"/>
<dbReference type="SUPFAM" id="SSF69304">
    <property type="entry name" value="Tricorn protease N-terminal domain"/>
    <property type="match status" value="1"/>
</dbReference>
<organism evidence="3 4">
    <name type="scientific">Metallosphaera hakonensis JCM 8857 = DSM 7519</name>
    <dbReference type="NCBI Taxonomy" id="1293036"/>
    <lineage>
        <taxon>Archaea</taxon>
        <taxon>Thermoproteota</taxon>
        <taxon>Thermoprotei</taxon>
        <taxon>Sulfolobales</taxon>
        <taxon>Sulfolobaceae</taxon>
        <taxon>Metallosphaera</taxon>
    </lineage>
</organism>
<dbReference type="PANTHER" id="PTHR42776:SF4">
    <property type="entry name" value="ACYLAMINO-ACID-RELEASING ENZYME"/>
    <property type="match status" value="1"/>
</dbReference>
<feature type="domain" description="Peptidase S9 prolyl oligopeptidase catalytic" evidence="2">
    <location>
        <begin position="370"/>
        <end position="581"/>
    </location>
</feature>
<sequence length="581" mass="65287">MDPKEAYNIRAISEVKLEPRGLIHGETWIKDNNYLTTIYLNGKPLLEGKVSLPRFHGDDLYYVRNDGSASLMVQSAYGEPRVAAELGKILKYERHVKGLLILGEDLLDKQSAIAPFSTEKMKYRFDGRGLLRTRTSLYLLKDRELTKMLGGDFDVTDFSTNGKRVVVSTTQPDDDLGLNGLYELDVDNGEMWRIDRKEGIISAISVNEGGEVVYLGHDKGKNPWAVKEVILPERGERYQCGNTCGSSVLTDVFDGAKERLIYHDDEIITLGQVGGEVNLYRIADGKVEKITQGNHVIRLFDYNGSLAYSFTTPEKPSLLFHDGIYDPNPHVKGLTPVKVNSKIEGWGIITGDNPTILFIHGGPHMAYGYSYFVEFQFFASNGFNVIYANPTGSQGYGEEFAKGCVGDWGGKDMRELLDFVNDARRQFNLSKKIGVTGGSYGGFMTNWIETHTDVFSAAVSERGISNLVSMCGTSDIGFWFNAVEAGVEDPWSREGMDKLMRMSPIYYVDNAKTPIMFIHGEEDYRCPIEQAEQFHVALRSRGVESKLVRYQGDGHEHARKGKPDNMVHRLNLKLEWFRSHL</sequence>
<dbReference type="PANTHER" id="PTHR42776">
    <property type="entry name" value="SERINE PEPTIDASE S9 FAMILY MEMBER"/>
    <property type="match status" value="1"/>
</dbReference>
<dbReference type="GO" id="GO:0006508">
    <property type="term" value="P:proteolysis"/>
    <property type="evidence" value="ECO:0007669"/>
    <property type="project" value="InterPro"/>
</dbReference>
<dbReference type="InterPro" id="IPR001375">
    <property type="entry name" value="Peptidase_S9_cat"/>
</dbReference>
<gene>
    <name evidence="3" type="ORF">DFR87_04420</name>
</gene>
<protein>
    <submittedName>
        <fullName evidence="3">S9 family peptidase</fullName>
    </submittedName>
</protein>
<dbReference type="EMBL" id="CP029287">
    <property type="protein sequence ID" value="AWR99059.1"/>
    <property type="molecule type" value="Genomic_DNA"/>
</dbReference>
<dbReference type="Gene3D" id="3.40.50.1820">
    <property type="entry name" value="alpha/beta hydrolase"/>
    <property type="match status" value="1"/>
</dbReference>
<evidence type="ECO:0000313" key="3">
    <source>
        <dbReference type="EMBL" id="AWR99059.1"/>
    </source>
</evidence>
<dbReference type="AlphaFoldDB" id="A0A2U9ISN7"/>
<dbReference type="GO" id="GO:0004252">
    <property type="term" value="F:serine-type endopeptidase activity"/>
    <property type="evidence" value="ECO:0007669"/>
    <property type="project" value="TreeGrafter"/>
</dbReference>
<dbReference type="GeneID" id="36834560"/>
<reference evidence="3" key="1">
    <citation type="submission" date="2018-05" db="EMBL/GenBank/DDBJ databases">
        <title>Complete Genome Sequences of Extremely Thermoacidophilic, Metal-Mobilizing Type-Strain Members of the Archaeal Family Sulfolobaceae: Acidianus brierleyi DSM-1651T, Acidianus sulfidivorans DSM-18786T, Metallosphaera hakonensis DSM-7519T, and Metallosphaera prunae DSM-10039T.</title>
        <authorList>
            <person name="Counts J.A."/>
            <person name="Kelly R.M."/>
        </authorList>
    </citation>
    <scope>NUCLEOTIDE SEQUENCE [LARGE SCALE GENOMIC DNA]</scope>
    <source>
        <strain evidence="3">HO1-1</strain>
    </source>
</reference>
<dbReference type="InterPro" id="IPR029058">
    <property type="entry name" value="AB_hydrolase_fold"/>
</dbReference>
<evidence type="ECO:0000313" key="4">
    <source>
        <dbReference type="Proteomes" id="UP000247586"/>
    </source>
</evidence>
<proteinExistence type="predicted"/>
<dbReference type="OrthoDB" id="25019at2157"/>
<evidence type="ECO:0000259" key="2">
    <source>
        <dbReference type="Pfam" id="PF00326"/>
    </source>
</evidence>
<dbReference type="RefSeq" id="WP_110368983.1">
    <property type="nucleotide sequence ID" value="NZ_CP029287.2"/>
</dbReference>
<accession>A0A2U9ISN7</accession>
<evidence type="ECO:0000256" key="1">
    <source>
        <dbReference type="ARBA" id="ARBA00022801"/>
    </source>
</evidence>
<dbReference type="Proteomes" id="UP000247586">
    <property type="component" value="Chromosome"/>
</dbReference>
<name>A0A2U9ISN7_9CREN</name>
<keyword evidence="1" id="KW-0378">Hydrolase</keyword>
<dbReference type="KEGG" id="mhk:DFR87_04420"/>
<dbReference type="SUPFAM" id="SSF53474">
    <property type="entry name" value="alpha/beta-Hydrolases"/>
    <property type="match status" value="1"/>
</dbReference>